<dbReference type="Pfam" id="PF10123">
    <property type="entry name" value="Mu-like_Pro"/>
    <property type="match status" value="1"/>
</dbReference>
<keyword evidence="1" id="KW-0645">Protease</keyword>
<dbReference type="GO" id="GO:0008233">
    <property type="term" value="F:peptidase activity"/>
    <property type="evidence" value="ECO:0007669"/>
    <property type="project" value="UniProtKB-KW"/>
</dbReference>
<dbReference type="Proteomes" id="UP001589844">
    <property type="component" value="Unassembled WGS sequence"/>
</dbReference>
<dbReference type="RefSeq" id="WP_390211452.1">
    <property type="nucleotide sequence ID" value="NZ_JBHLXJ010000008.1"/>
</dbReference>
<sequence length="368" mass="39606">MSKNTTHQIAAATLFFEIPEDQSKGLQILPAGSFRAQDGRPDDCAAWITTREIAAGIIGIASNSQNRLVIDYEHQTLNAEKNGLPAPASGWFKQMEWREGEGLFATDVEWVAKAAAMIKEKEYRYLSPVFAYSKVTGEVKKILHVALTNTPALDGMQEVALKNIQSSLSLTFPDEDTMNPTLKLLLIALGLAETTSESDALTAVTALKAKADQLPAKDQEIAALKAKADQLPAKDQEIAALKDASLNAGNPDPAKFMPVAAVKPLQDQLAALSALVKGREVDEVITVALKEARLLPAQEAWARNLGAENMQSLKDYLANTTPIAALTQQQSKGKQSQAQADALGEDQVAICKALGIPQDDFKKTMVAT</sequence>
<name>A0ABV6IDW8_9BURK</name>
<keyword evidence="2" id="KW-1185">Reference proteome</keyword>
<protein>
    <submittedName>
        <fullName evidence="1">Phage protease</fullName>
    </submittedName>
</protein>
<dbReference type="EMBL" id="JBHLXJ010000008">
    <property type="protein sequence ID" value="MFC0349695.1"/>
    <property type="molecule type" value="Genomic_DNA"/>
</dbReference>
<gene>
    <name evidence="1" type="ORF">ACFFJH_07735</name>
</gene>
<comment type="caution">
    <text evidence="1">The sequence shown here is derived from an EMBL/GenBank/DDBJ whole genome shotgun (WGS) entry which is preliminary data.</text>
</comment>
<evidence type="ECO:0000313" key="2">
    <source>
        <dbReference type="Proteomes" id="UP001589844"/>
    </source>
</evidence>
<keyword evidence="1" id="KW-0378">Hydrolase</keyword>
<reference evidence="1 2" key="1">
    <citation type="submission" date="2024-09" db="EMBL/GenBank/DDBJ databases">
        <authorList>
            <person name="Sun Q."/>
            <person name="Mori K."/>
        </authorList>
    </citation>
    <scope>NUCLEOTIDE SEQUENCE [LARGE SCALE GENOMIC DNA]</scope>
    <source>
        <strain evidence="1 2">CCM 8677</strain>
    </source>
</reference>
<organism evidence="1 2">
    <name type="scientific">Undibacterium danionis</name>
    <dbReference type="NCBI Taxonomy" id="1812100"/>
    <lineage>
        <taxon>Bacteria</taxon>
        <taxon>Pseudomonadati</taxon>
        <taxon>Pseudomonadota</taxon>
        <taxon>Betaproteobacteria</taxon>
        <taxon>Burkholderiales</taxon>
        <taxon>Oxalobacteraceae</taxon>
        <taxon>Undibacterium</taxon>
    </lineage>
</organism>
<dbReference type="PIRSF" id="PIRSF016624">
    <property type="entry name" value="Mu_prophg_I"/>
    <property type="match status" value="1"/>
</dbReference>
<accession>A0ABV6IDW8</accession>
<dbReference type="InterPro" id="IPR012106">
    <property type="entry name" value="Phage_Mu_Gp1"/>
</dbReference>
<proteinExistence type="predicted"/>
<dbReference type="GO" id="GO:0006508">
    <property type="term" value="P:proteolysis"/>
    <property type="evidence" value="ECO:0007669"/>
    <property type="project" value="UniProtKB-KW"/>
</dbReference>
<evidence type="ECO:0000313" key="1">
    <source>
        <dbReference type="EMBL" id="MFC0349695.1"/>
    </source>
</evidence>